<comment type="caution">
    <text evidence="2">The sequence shown here is derived from an EMBL/GenBank/DDBJ whole genome shotgun (WGS) entry which is preliminary data.</text>
</comment>
<feature type="compositionally biased region" description="Pro residues" evidence="1">
    <location>
        <begin position="29"/>
        <end position="42"/>
    </location>
</feature>
<reference evidence="2 3" key="1">
    <citation type="submission" date="2023-08" db="EMBL/GenBank/DDBJ databases">
        <title>Black Yeasts Isolated from many extreme environments.</title>
        <authorList>
            <person name="Coleine C."/>
            <person name="Stajich J.E."/>
            <person name="Selbmann L."/>
        </authorList>
    </citation>
    <scope>NUCLEOTIDE SEQUENCE [LARGE SCALE GENOMIC DNA]</scope>
    <source>
        <strain evidence="2 3">CCFEE 5885</strain>
    </source>
</reference>
<protein>
    <submittedName>
        <fullName evidence="2">Uncharacterized protein</fullName>
    </submittedName>
</protein>
<evidence type="ECO:0000313" key="3">
    <source>
        <dbReference type="Proteomes" id="UP001345013"/>
    </source>
</evidence>
<proteinExistence type="predicted"/>
<dbReference type="EMBL" id="JAVRRG010000101">
    <property type="protein sequence ID" value="KAK5086097.1"/>
    <property type="molecule type" value="Genomic_DNA"/>
</dbReference>
<keyword evidence="3" id="KW-1185">Reference proteome</keyword>
<gene>
    <name evidence="2" type="ORF">LTR24_007102</name>
</gene>
<dbReference type="Proteomes" id="UP001345013">
    <property type="component" value="Unassembled WGS sequence"/>
</dbReference>
<name>A0ABR0K503_9EURO</name>
<evidence type="ECO:0000313" key="2">
    <source>
        <dbReference type="EMBL" id="KAK5086097.1"/>
    </source>
</evidence>
<organism evidence="2 3">
    <name type="scientific">Lithohypha guttulata</name>
    <dbReference type="NCBI Taxonomy" id="1690604"/>
    <lineage>
        <taxon>Eukaryota</taxon>
        <taxon>Fungi</taxon>
        <taxon>Dikarya</taxon>
        <taxon>Ascomycota</taxon>
        <taxon>Pezizomycotina</taxon>
        <taxon>Eurotiomycetes</taxon>
        <taxon>Chaetothyriomycetidae</taxon>
        <taxon>Chaetothyriales</taxon>
        <taxon>Trichomeriaceae</taxon>
        <taxon>Lithohypha</taxon>
    </lineage>
</organism>
<sequence length="167" mass="18174">MASIPAVKALPTGTADPPPQTPATTTPPVADPNPTSPPPPPSCLADFSQANPSCQLWADTLEASSSPELIAESWLANPPPWLTALTETPDLPPPPPPESDTFSPFISFRKKPKHDNCWEALGVCYQKYVWCRNRYIYCMSGLSSNPPAMIYRYCGLAGEHCGWTMGW</sequence>
<evidence type="ECO:0000256" key="1">
    <source>
        <dbReference type="SAM" id="MobiDB-lite"/>
    </source>
</evidence>
<accession>A0ABR0K503</accession>
<feature type="region of interest" description="Disordered" evidence="1">
    <location>
        <begin position="1"/>
        <end position="48"/>
    </location>
</feature>